<dbReference type="OrthoDB" id="111943at2157"/>
<feature type="transmembrane region" description="Helical" evidence="9">
    <location>
        <begin position="12"/>
        <end position="37"/>
    </location>
</feature>
<dbReference type="AlphaFoldDB" id="A0A162FC04"/>
<dbReference type="STRING" id="55758.MBFIL_16190"/>
<evidence type="ECO:0000256" key="7">
    <source>
        <dbReference type="ARBA" id="ARBA00023065"/>
    </source>
</evidence>
<evidence type="ECO:0000256" key="3">
    <source>
        <dbReference type="ARBA" id="ARBA00022448"/>
    </source>
</evidence>
<feature type="transmembrane region" description="Helical" evidence="9">
    <location>
        <begin position="449"/>
        <end position="473"/>
    </location>
</feature>
<dbReference type="RefSeq" id="WP_066973466.1">
    <property type="nucleotide sequence ID" value="NZ_LWMT01000264.1"/>
</dbReference>
<dbReference type="PANTHER" id="PTHR32024:SF2">
    <property type="entry name" value="TRK SYSTEM POTASSIUM UPTAKE PROTEIN TRKG-RELATED"/>
    <property type="match status" value="1"/>
</dbReference>
<feature type="transmembrane region" description="Helical" evidence="9">
    <location>
        <begin position="396"/>
        <end position="416"/>
    </location>
</feature>
<accession>A0A162FC04</accession>
<evidence type="ECO:0000256" key="9">
    <source>
        <dbReference type="SAM" id="Phobius"/>
    </source>
</evidence>
<dbReference type="GO" id="GO:0008324">
    <property type="term" value="F:monoatomic cation transmembrane transporter activity"/>
    <property type="evidence" value="ECO:0007669"/>
    <property type="project" value="InterPro"/>
</dbReference>
<keyword evidence="4" id="KW-1003">Cell membrane</keyword>
<gene>
    <name evidence="10" type="primary">trkG</name>
    <name evidence="10" type="ORF">MBFIL_16190</name>
</gene>
<keyword evidence="6 9" id="KW-1133">Transmembrane helix</keyword>
<keyword evidence="7" id="KW-0406">Ion transport</keyword>
<feature type="transmembrane region" description="Helical" evidence="9">
    <location>
        <begin position="139"/>
        <end position="158"/>
    </location>
</feature>
<dbReference type="Proteomes" id="UP000077066">
    <property type="component" value="Unassembled WGS sequence"/>
</dbReference>
<evidence type="ECO:0000256" key="8">
    <source>
        <dbReference type="ARBA" id="ARBA00023136"/>
    </source>
</evidence>
<organism evidence="10 11">
    <name type="scientific">Methanobrevibacter filiformis</name>
    <dbReference type="NCBI Taxonomy" id="55758"/>
    <lineage>
        <taxon>Archaea</taxon>
        <taxon>Methanobacteriati</taxon>
        <taxon>Methanobacteriota</taxon>
        <taxon>Methanomada group</taxon>
        <taxon>Methanobacteria</taxon>
        <taxon>Methanobacteriales</taxon>
        <taxon>Methanobacteriaceae</taxon>
        <taxon>Methanobrevibacter</taxon>
    </lineage>
</organism>
<evidence type="ECO:0000256" key="2">
    <source>
        <dbReference type="ARBA" id="ARBA00009137"/>
    </source>
</evidence>
<dbReference type="GO" id="GO:0005886">
    <property type="term" value="C:plasma membrane"/>
    <property type="evidence" value="ECO:0007669"/>
    <property type="project" value="UniProtKB-SubCell"/>
</dbReference>
<keyword evidence="5 9" id="KW-0812">Transmembrane</keyword>
<keyword evidence="8 9" id="KW-0472">Membrane</keyword>
<feature type="transmembrane region" description="Helical" evidence="9">
    <location>
        <begin position="43"/>
        <end position="62"/>
    </location>
</feature>
<evidence type="ECO:0000313" key="10">
    <source>
        <dbReference type="EMBL" id="KZX10785.1"/>
    </source>
</evidence>
<feature type="transmembrane region" description="Helical" evidence="9">
    <location>
        <begin position="83"/>
        <end position="109"/>
    </location>
</feature>
<dbReference type="EMBL" id="LWMT01000264">
    <property type="protein sequence ID" value="KZX10785.1"/>
    <property type="molecule type" value="Genomic_DNA"/>
</dbReference>
<comment type="similarity">
    <text evidence="2">Belongs to the TrkH potassium transport family.</text>
</comment>
<comment type="caution">
    <text evidence="10">The sequence shown here is derived from an EMBL/GenBank/DDBJ whole genome shotgun (WGS) entry which is preliminary data.</text>
</comment>
<evidence type="ECO:0000256" key="6">
    <source>
        <dbReference type="ARBA" id="ARBA00022989"/>
    </source>
</evidence>
<feature type="transmembrane region" description="Helical" evidence="9">
    <location>
        <begin position="332"/>
        <end position="356"/>
    </location>
</feature>
<dbReference type="InterPro" id="IPR003445">
    <property type="entry name" value="Cat_transpt"/>
</dbReference>
<proteinExistence type="inferred from homology"/>
<evidence type="ECO:0000313" key="11">
    <source>
        <dbReference type="Proteomes" id="UP000077066"/>
    </source>
</evidence>
<dbReference type="Pfam" id="PF02386">
    <property type="entry name" value="TrkH"/>
    <property type="match status" value="1"/>
</dbReference>
<evidence type="ECO:0000256" key="1">
    <source>
        <dbReference type="ARBA" id="ARBA00004651"/>
    </source>
</evidence>
<sequence>MKHIRTKDIYIISQYLGIIMQGIGISVLIPLIVVLFYRETVHLSFIVPGIISFAIGTILHKISSTHSSTHSIRLKHGMMISSFAWIWASFIGALVMMSAVDMSFINAFFENMSAWTGTGFTLFPDLNVVPKSVILLRSIEQWIGGLGVVTLIIGLLLHSGRPTARLYKSEAREEKISPSIGSTLKKIIKVYVGVTIIGIIIYILAGMPIFDSVNNTLMMVATGGMSPHNEGMGFYHDNIFNIISIILMIIGGTSFLALYKSLKTKGVKLVRDVQFQAMMFLIIAISLILIFATDILPMNIIYHVVSAVTTTGSTLISKNDVASWPGFVKSNIMILMLIGGASGSTAGAIKLIRIMIVLKGIGMNIKQIMAPEGMVHKIKLSKQVIKENEIKTMSSFIVLYMLFVFAGWFVLTFYGYDPMNALFDVISAQGNVGINTGVISASMPFEAKIMIIVNMWVGRLEIIPILVVARGLFEVLKGIIPSQKPY</sequence>
<keyword evidence="11" id="KW-1185">Reference proteome</keyword>
<name>A0A162FC04_9EURY</name>
<evidence type="ECO:0000256" key="5">
    <source>
        <dbReference type="ARBA" id="ARBA00022692"/>
    </source>
</evidence>
<dbReference type="PANTHER" id="PTHR32024">
    <property type="entry name" value="TRK SYSTEM POTASSIUM UPTAKE PROTEIN TRKG-RELATED"/>
    <property type="match status" value="1"/>
</dbReference>
<feature type="transmembrane region" description="Helical" evidence="9">
    <location>
        <begin position="280"/>
        <end position="305"/>
    </location>
</feature>
<comment type="subcellular location">
    <subcellularLocation>
        <location evidence="1">Cell membrane</location>
        <topology evidence="1">Multi-pass membrane protein</topology>
    </subcellularLocation>
</comment>
<keyword evidence="3" id="KW-0813">Transport</keyword>
<feature type="transmembrane region" description="Helical" evidence="9">
    <location>
        <begin position="190"/>
        <end position="210"/>
    </location>
</feature>
<feature type="transmembrane region" description="Helical" evidence="9">
    <location>
        <begin position="239"/>
        <end position="259"/>
    </location>
</feature>
<dbReference type="PATRIC" id="fig|55758.3.peg.1828"/>
<dbReference type="GO" id="GO:0030001">
    <property type="term" value="P:metal ion transport"/>
    <property type="evidence" value="ECO:0007669"/>
    <property type="project" value="UniProtKB-ARBA"/>
</dbReference>
<protein>
    <submittedName>
        <fullName evidence="10">Trk system potassium uptake protein TrkG</fullName>
    </submittedName>
</protein>
<evidence type="ECO:0000256" key="4">
    <source>
        <dbReference type="ARBA" id="ARBA00022475"/>
    </source>
</evidence>
<reference evidence="10 11" key="1">
    <citation type="submission" date="2016-04" db="EMBL/GenBank/DDBJ databases">
        <title>Genome sequence of Methanobrevibacter filiformis DSM 11501.</title>
        <authorList>
            <person name="Poehlein A."/>
            <person name="Seedorf H."/>
            <person name="Daniel R."/>
        </authorList>
    </citation>
    <scope>NUCLEOTIDE SEQUENCE [LARGE SCALE GENOMIC DNA]</scope>
    <source>
        <strain evidence="10 11">DSM 11501</strain>
    </source>
</reference>